<protein>
    <recommendedName>
        <fullName evidence="1">GCF C-terminal domain-containing protein</fullName>
    </recommendedName>
</protein>
<proteinExistence type="predicted"/>
<dbReference type="PANTHER" id="PTHR23329:SF1">
    <property type="entry name" value="TUFTELIN-INTERACTING PROTEIN 11"/>
    <property type="match status" value="1"/>
</dbReference>
<dbReference type="PANTHER" id="PTHR23329">
    <property type="entry name" value="TUFTELIN-INTERACTING PROTEIN 11-RELATED"/>
    <property type="match status" value="1"/>
</dbReference>
<dbReference type="GO" id="GO:0000390">
    <property type="term" value="P:spliceosomal complex disassembly"/>
    <property type="evidence" value="ECO:0007669"/>
    <property type="project" value="InterPro"/>
</dbReference>
<evidence type="ECO:0000313" key="3">
    <source>
        <dbReference type="Proteomes" id="UP001177140"/>
    </source>
</evidence>
<name>A0AA41SI25_PAPNU</name>
<accession>A0AA41SI25</accession>
<sequence>MKEIVRVLKGIEKENRKGTLKLESLHNVFSDLEKRFRYEFEYFNLTSVAFSYTLPLLTESLQEWDPRKNPAGWLYQMSSWKAMLNSCVWEDYVVPLIVPKLGKMFQELEVKPGNLNLGKQRVRFLWIMSWATVVPSHHMVTMLETGFFPKLQDALYHWLCANPNLDEVVQWYLGWKGSLTTELLAHYRVRDELNVCLEMMHQAAEDIEVVAPKNLRVNRQRQFEAQQKAAAFYARLQEEAEADKRRRVTSAGDFNMMPEMSLNEIIEVYAQQNQLSFKPKLGRTHYGHQIYGFGNISVCIDSANQNIFAQTKDSWSMVSLEGLLKMHQNSVTK</sequence>
<reference evidence="2" key="1">
    <citation type="submission" date="2022-03" db="EMBL/GenBank/DDBJ databases">
        <title>A functionally conserved STORR gene fusion in Papaver species that diverged 16.8 million years ago.</title>
        <authorList>
            <person name="Catania T."/>
        </authorList>
    </citation>
    <scope>NUCLEOTIDE SEQUENCE</scope>
    <source>
        <strain evidence="2">S-191538</strain>
    </source>
</reference>
<evidence type="ECO:0000259" key="1">
    <source>
        <dbReference type="Pfam" id="PF07842"/>
    </source>
</evidence>
<keyword evidence="3" id="KW-1185">Reference proteome</keyword>
<dbReference type="Proteomes" id="UP001177140">
    <property type="component" value="Unassembled WGS sequence"/>
</dbReference>
<dbReference type="InterPro" id="IPR022783">
    <property type="entry name" value="GCFC_dom"/>
</dbReference>
<dbReference type="GO" id="GO:0071008">
    <property type="term" value="C:U2-type post-mRNA release spliceosomal complex"/>
    <property type="evidence" value="ECO:0007669"/>
    <property type="project" value="TreeGrafter"/>
</dbReference>
<dbReference type="AlphaFoldDB" id="A0AA41SI25"/>
<comment type="caution">
    <text evidence="2">The sequence shown here is derived from an EMBL/GenBank/DDBJ whole genome shotgun (WGS) entry which is preliminary data.</text>
</comment>
<gene>
    <name evidence="2" type="ORF">MKW94_019645</name>
</gene>
<dbReference type="InterPro" id="IPR045211">
    <property type="entry name" value="TFP11/STIP/Ntr1"/>
</dbReference>
<dbReference type="EMBL" id="JAJJMA010154931">
    <property type="protein sequence ID" value="MCL7035260.1"/>
    <property type="molecule type" value="Genomic_DNA"/>
</dbReference>
<feature type="domain" description="GCF C-terminal" evidence="1">
    <location>
        <begin position="88"/>
        <end position="155"/>
    </location>
</feature>
<feature type="domain" description="GCF C-terminal" evidence="1">
    <location>
        <begin position="22"/>
        <end position="85"/>
    </location>
</feature>
<dbReference type="Pfam" id="PF07842">
    <property type="entry name" value="GCFC"/>
    <property type="match status" value="2"/>
</dbReference>
<organism evidence="2 3">
    <name type="scientific">Papaver nudicaule</name>
    <name type="common">Iceland poppy</name>
    <dbReference type="NCBI Taxonomy" id="74823"/>
    <lineage>
        <taxon>Eukaryota</taxon>
        <taxon>Viridiplantae</taxon>
        <taxon>Streptophyta</taxon>
        <taxon>Embryophyta</taxon>
        <taxon>Tracheophyta</taxon>
        <taxon>Spermatophyta</taxon>
        <taxon>Magnoliopsida</taxon>
        <taxon>Ranunculales</taxon>
        <taxon>Papaveraceae</taxon>
        <taxon>Papaveroideae</taxon>
        <taxon>Papaver</taxon>
    </lineage>
</organism>
<evidence type="ECO:0000313" key="2">
    <source>
        <dbReference type="EMBL" id="MCL7035260.1"/>
    </source>
</evidence>